<gene>
    <name evidence="3" type="ORF">DYB25_006597</name>
    <name evidence="7" type="ORF">DYB26_003457</name>
    <name evidence="5" type="ORF">DYB30_007535</name>
    <name evidence="6" type="ORF">DYB31_004710</name>
    <name evidence="4" type="ORF">DYB38_009714</name>
</gene>
<evidence type="ECO:0000313" key="3">
    <source>
        <dbReference type="EMBL" id="RHY11467.1"/>
    </source>
</evidence>
<dbReference type="Proteomes" id="UP000266196">
    <property type="component" value="Unassembled WGS sequence"/>
</dbReference>
<evidence type="ECO:0000256" key="1">
    <source>
        <dbReference type="ARBA" id="ARBA00009619"/>
    </source>
</evidence>
<protein>
    <submittedName>
        <fullName evidence="5">Uncharacterized protein</fullName>
    </submittedName>
</protein>
<proteinExistence type="inferred from homology"/>
<dbReference type="PANTHER" id="PTHR13238:SF0">
    <property type="entry name" value="CILIA- AND FLAGELLA-ASSOCIATED PROTEIN 298"/>
    <property type="match status" value="1"/>
</dbReference>
<dbReference type="VEuPathDB" id="FungiDB:H257_04466"/>
<accession>A0A397E1D8</accession>
<dbReference type="EMBL" id="QUTF01011286">
    <property type="protein sequence ID" value="RHZ29216.1"/>
    <property type="molecule type" value="Genomic_DNA"/>
</dbReference>
<evidence type="ECO:0000256" key="2">
    <source>
        <dbReference type="SAM" id="MobiDB-lite"/>
    </source>
</evidence>
<dbReference type="Proteomes" id="UP000265716">
    <property type="component" value="Unassembled WGS sequence"/>
</dbReference>
<evidence type="ECO:0000313" key="11">
    <source>
        <dbReference type="Proteomes" id="UP000266643"/>
    </source>
</evidence>
<dbReference type="InterPro" id="IPR021298">
    <property type="entry name" value="CFAP298"/>
</dbReference>
<sequence>MLVLKFLYAQRERSLSVERFDMYFDETDFPLFEISDARIRTSRPFRNSSISILGTMVVINVKLSETEAFLFETTCSTSNDTLVRELVHVHNARVRLASLASHTQSLFQHGVAKHPQEHGLDSYASTPIQKAEFYEEDPLGQRTGNGVCASLRETLTRMVADVNQYLKSNGRVAISQNVLQEKLDNFRGLVMMGFPMGLPEYDVVQLLLDGKDEEALGGTQSGMDILNADTAELWWAGKQFFRDETVGDRVGKNEKTKVIAKLTKKANGAPQREPAVSEDERKAMMAHYFKKQEELKKLADEDDDAYLHSSWANPSQLKNSLRGTNNIRPF</sequence>
<dbReference type="EMBL" id="QUTE01007875">
    <property type="protein sequence ID" value="RHZ27340.1"/>
    <property type="molecule type" value="Genomic_DNA"/>
</dbReference>
<evidence type="ECO:0000313" key="6">
    <source>
        <dbReference type="EMBL" id="RHZ27340.1"/>
    </source>
</evidence>
<comment type="caution">
    <text evidence="5">The sequence shown here is derived from an EMBL/GenBank/DDBJ whole genome shotgun (WGS) entry which is preliminary data.</text>
</comment>
<dbReference type="Pfam" id="PF11069">
    <property type="entry name" value="CFAP298"/>
    <property type="match status" value="1"/>
</dbReference>
<organism evidence="5 11">
    <name type="scientific">Aphanomyces astaci</name>
    <name type="common">Crayfish plague agent</name>
    <dbReference type="NCBI Taxonomy" id="112090"/>
    <lineage>
        <taxon>Eukaryota</taxon>
        <taxon>Sar</taxon>
        <taxon>Stramenopiles</taxon>
        <taxon>Oomycota</taxon>
        <taxon>Saprolegniomycetes</taxon>
        <taxon>Saprolegniales</taxon>
        <taxon>Verrucalvaceae</taxon>
        <taxon>Aphanomyces</taxon>
    </lineage>
</organism>
<evidence type="ECO:0000313" key="12">
    <source>
        <dbReference type="Proteomes" id="UP000286510"/>
    </source>
</evidence>
<evidence type="ECO:0000313" key="10">
    <source>
        <dbReference type="Proteomes" id="UP000266239"/>
    </source>
</evidence>
<dbReference type="Proteomes" id="UP000266643">
    <property type="component" value="Unassembled WGS sequence"/>
</dbReference>
<feature type="compositionally biased region" description="Polar residues" evidence="2">
    <location>
        <begin position="310"/>
        <end position="330"/>
    </location>
</feature>
<evidence type="ECO:0000313" key="8">
    <source>
        <dbReference type="Proteomes" id="UP000265716"/>
    </source>
</evidence>
<dbReference type="Proteomes" id="UP000266239">
    <property type="component" value="Unassembled WGS sequence"/>
</dbReference>
<dbReference type="EMBL" id="QUTA01006358">
    <property type="protein sequence ID" value="RHY11467.1"/>
    <property type="molecule type" value="Genomic_DNA"/>
</dbReference>
<dbReference type="PANTHER" id="PTHR13238">
    <property type="entry name" value="PROTEIN C21ORF59"/>
    <property type="match status" value="1"/>
</dbReference>
<evidence type="ECO:0000313" key="5">
    <source>
        <dbReference type="EMBL" id="RHY71676.1"/>
    </source>
</evidence>
<dbReference type="AlphaFoldDB" id="A0A397E1D8"/>
<dbReference type="EMBL" id="QUTC01006987">
    <property type="protein sequence ID" value="RHY49492.1"/>
    <property type="molecule type" value="Genomic_DNA"/>
</dbReference>
<feature type="region of interest" description="Disordered" evidence="2">
    <location>
        <begin position="309"/>
        <end position="330"/>
    </location>
</feature>
<evidence type="ECO:0000313" key="9">
    <source>
        <dbReference type="Proteomes" id="UP000266196"/>
    </source>
</evidence>
<dbReference type="EMBL" id="QUTD01003703">
    <property type="protein sequence ID" value="RHY71676.1"/>
    <property type="molecule type" value="Genomic_DNA"/>
</dbReference>
<evidence type="ECO:0000313" key="7">
    <source>
        <dbReference type="EMBL" id="RHZ29216.1"/>
    </source>
</evidence>
<reference evidence="8 9" key="1">
    <citation type="submission" date="2018-08" db="EMBL/GenBank/DDBJ databases">
        <title>Aphanomyces genome sequencing and annotation.</title>
        <authorList>
            <person name="Minardi D."/>
            <person name="Oidtmann B."/>
            <person name="Van Der Giezen M."/>
            <person name="Studholme D.J."/>
        </authorList>
    </citation>
    <scope>NUCLEOTIDE SEQUENCE [LARGE SCALE GENOMIC DNA]</scope>
    <source>
        <strain evidence="6 9">197901</strain>
        <strain evidence="5 11">D2</strain>
        <strain evidence="7 12">FDL457</strain>
        <strain evidence="4 8">SA</strain>
        <strain evidence="3 10">Yx</strain>
    </source>
</reference>
<comment type="similarity">
    <text evidence="1">Belongs to the CFAP298 family.</text>
</comment>
<dbReference type="GO" id="GO:0003352">
    <property type="term" value="P:regulation of cilium movement"/>
    <property type="evidence" value="ECO:0007669"/>
    <property type="project" value="InterPro"/>
</dbReference>
<evidence type="ECO:0000313" key="4">
    <source>
        <dbReference type="EMBL" id="RHY49492.1"/>
    </source>
</evidence>
<dbReference type="Proteomes" id="UP000286510">
    <property type="component" value="Unassembled WGS sequence"/>
</dbReference>
<name>A0A397E1D8_APHAT</name>